<sequence>MVLCNKIAEGLDTRNIGEARRFSYQLDLSNKAETKVPSLRAARKNSSRLARRDLETRCKSFPFDSILFRYIRKNEYDNFSTTLVFLFNSNSVQK</sequence>
<proteinExistence type="predicted"/>
<accession>A0A0E3B584</accession>
<organism evidence="1">
    <name type="scientific">Leptospira borgpetersenii serovar Ballum</name>
    <dbReference type="NCBI Taxonomy" id="280505"/>
    <lineage>
        <taxon>Bacteria</taxon>
        <taxon>Pseudomonadati</taxon>
        <taxon>Spirochaetota</taxon>
        <taxon>Spirochaetia</taxon>
        <taxon>Leptospirales</taxon>
        <taxon>Leptospiraceae</taxon>
        <taxon>Leptospira</taxon>
    </lineage>
</organism>
<reference evidence="1 2" key="1">
    <citation type="journal article" date="2015" name="PLoS Negl. Trop. Dis.">
        <title>Distribution of Plasmids in Distinct Leptospira Pathogenic Species.</title>
        <authorList>
            <person name="Wang Y."/>
            <person name="Zhuang X."/>
            <person name="Zhong Y."/>
            <person name="Zhang C."/>
            <person name="Zhang Y."/>
            <person name="Zeng L."/>
            <person name="Zhu Y."/>
            <person name="He P."/>
            <person name="Dong K."/>
            <person name="Pal U."/>
            <person name="Guo X."/>
            <person name="Qin J."/>
        </authorList>
    </citation>
    <scope>NUCLEOTIDE SEQUENCE [LARGE SCALE GENOMIC DNA]</scope>
    <source>
        <strain evidence="1 2">56604</strain>
    </source>
</reference>
<dbReference type="Proteomes" id="UP000058857">
    <property type="component" value="Chromosome 1"/>
</dbReference>
<evidence type="ECO:0000313" key="2">
    <source>
        <dbReference type="Proteomes" id="UP000058857"/>
    </source>
</evidence>
<name>A0A0E3B584_LEPBO</name>
<dbReference type="AlphaFoldDB" id="A0A0E3B584"/>
<gene>
    <name evidence="1" type="ORF">LBBP_03428</name>
</gene>
<dbReference type="EMBL" id="CP012029">
    <property type="protein sequence ID" value="ALO27620.1"/>
    <property type="molecule type" value="Genomic_DNA"/>
</dbReference>
<dbReference type="PATRIC" id="fig|280505.15.peg.3342"/>
<protein>
    <submittedName>
        <fullName evidence="1">Uncharacterized protein</fullName>
    </submittedName>
</protein>
<evidence type="ECO:0000313" key="1">
    <source>
        <dbReference type="EMBL" id="ALO27620.1"/>
    </source>
</evidence>